<evidence type="ECO:0000256" key="4">
    <source>
        <dbReference type="ARBA" id="ARBA00022679"/>
    </source>
</evidence>
<evidence type="ECO:0000259" key="9">
    <source>
        <dbReference type="PROSITE" id="PS50110"/>
    </source>
</evidence>
<dbReference type="Gene3D" id="3.30.450.40">
    <property type="match status" value="1"/>
</dbReference>
<evidence type="ECO:0000313" key="11">
    <source>
        <dbReference type="Proteomes" id="UP001492380"/>
    </source>
</evidence>
<keyword evidence="4" id="KW-0808">Transferase</keyword>
<dbReference type="Gene3D" id="3.30.565.10">
    <property type="entry name" value="Histidine kinase-like ATPase, C-terminal domain"/>
    <property type="match status" value="1"/>
</dbReference>
<comment type="caution">
    <text evidence="10">The sequence shown here is derived from an EMBL/GenBank/DDBJ whole genome shotgun (WGS) entry which is preliminary data.</text>
</comment>
<dbReference type="InterPro" id="IPR001789">
    <property type="entry name" value="Sig_transdc_resp-reg_receiver"/>
</dbReference>
<evidence type="ECO:0000259" key="8">
    <source>
        <dbReference type="PROSITE" id="PS50109"/>
    </source>
</evidence>
<feature type="region of interest" description="Disordered" evidence="7">
    <location>
        <begin position="652"/>
        <end position="674"/>
    </location>
</feature>
<feature type="domain" description="Histidine kinase" evidence="8">
    <location>
        <begin position="591"/>
        <end position="882"/>
    </location>
</feature>
<feature type="compositionally biased region" description="Polar residues" evidence="7">
    <location>
        <begin position="1046"/>
        <end position="1055"/>
    </location>
</feature>
<dbReference type="CDD" id="cd00082">
    <property type="entry name" value="HisKA"/>
    <property type="match status" value="1"/>
</dbReference>
<evidence type="ECO:0000256" key="7">
    <source>
        <dbReference type="SAM" id="MobiDB-lite"/>
    </source>
</evidence>
<feature type="compositionally biased region" description="Basic and acidic residues" evidence="7">
    <location>
        <begin position="657"/>
        <end position="671"/>
    </location>
</feature>
<dbReference type="SUPFAM" id="SSF47384">
    <property type="entry name" value="Homodimeric domain of signal transducing histidine kinase"/>
    <property type="match status" value="1"/>
</dbReference>
<dbReference type="EC" id="2.7.13.3" evidence="2"/>
<feature type="region of interest" description="Disordered" evidence="7">
    <location>
        <begin position="298"/>
        <end position="326"/>
    </location>
</feature>
<dbReference type="SUPFAM" id="SSF55874">
    <property type="entry name" value="ATPase domain of HSP90 chaperone/DNA topoisomerase II/histidine kinase"/>
    <property type="match status" value="1"/>
</dbReference>
<dbReference type="Gene3D" id="3.40.50.2300">
    <property type="match status" value="1"/>
</dbReference>
<feature type="region of interest" description="Disordered" evidence="7">
    <location>
        <begin position="369"/>
        <end position="428"/>
    </location>
</feature>
<keyword evidence="3 6" id="KW-0597">Phosphoprotein</keyword>
<dbReference type="InterPro" id="IPR004358">
    <property type="entry name" value="Sig_transdc_His_kin-like_C"/>
</dbReference>
<dbReference type="InterPro" id="IPR029016">
    <property type="entry name" value="GAF-like_dom_sf"/>
</dbReference>
<name>A0ABR1YMJ8_9PEZI</name>
<organism evidence="10 11">
    <name type="scientific">Phyllosticta capitalensis</name>
    <dbReference type="NCBI Taxonomy" id="121624"/>
    <lineage>
        <taxon>Eukaryota</taxon>
        <taxon>Fungi</taxon>
        <taxon>Dikarya</taxon>
        <taxon>Ascomycota</taxon>
        <taxon>Pezizomycotina</taxon>
        <taxon>Dothideomycetes</taxon>
        <taxon>Dothideomycetes incertae sedis</taxon>
        <taxon>Botryosphaeriales</taxon>
        <taxon>Phyllostictaceae</taxon>
        <taxon>Phyllosticta</taxon>
    </lineage>
</organism>
<feature type="domain" description="Response regulatory" evidence="9">
    <location>
        <begin position="1114"/>
        <end position="1235"/>
    </location>
</feature>
<dbReference type="InterPro" id="IPR011006">
    <property type="entry name" value="CheY-like_superfamily"/>
</dbReference>
<dbReference type="SMART" id="SM00387">
    <property type="entry name" value="HATPase_c"/>
    <property type="match status" value="1"/>
</dbReference>
<feature type="compositionally biased region" description="Low complexity" evidence="7">
    <location>
        <begin position="393"/>
        <end position="416"/>
    </location>
</feature>
<dbReference type="SUPFAM" id="SSF55781">
    <property type="entry name" value="GAF domain-like"/>
    <property type="match status" value="1"/>
</dbReference>
<evidence type="ECO:0000256" key="6">
    <source>
        <dbReference type="PROSITE-ProRule" id="PRU00169"/>
    </source>
</evidence>
<evidence type="ECO:0000256" key="1">
    <source>
        <dbReference type="ARBA" id="ARBA00000085"/>
    </source>
</evidence>
<dbReference type="EMBL" id="JBBWRZ010000006">
    <property type="protein sequence ID" value="KAK8233721.1"/>
    <property type="molecule type" value="Genomic_DNA"/>
</dbReference>
<dbReference type="PROSITE" id="PS50110">
    <property type="entry name" value="RESPONSE_REGULATORY"/>
    <property type="match status" value="1"/>
</dbReference>
<dbReference type="Pfam" id="PF02518">
    <property type="entry name" value="HATPase_c"/>
    <property type="match status" value="1"/>
</dbReference>
<dbReference type="InterPro" id="IPR036097">
    <property type="entry name" value="HisK_dim/P_sf"/>
</dbReference>
<feature type="region of interest" description="Disordered" evidence="7">
    <location>
        <begin position="1046"/>
        <end position="1109"/>
    </location>
</feature>
<dbReference type="SMART" id="SM00448">
    <property type="entry name" value="REC"/>
    <property type="match status" value="1"/>
</dbReference>
<sequence>MNCDTPRDREAYTFYQAAINALDMRLIEDSPGCTVPPRGFSPFSCKDTTLTAFAQLGALRLDVNRGMISLIDGRYQYILAEATRTLSLIPEDDRPPQDDLWLGSVIIPRSKGVCEHVLSLGDLVSGANTPADDVPAIIINDLAQDHRFSGRSYVSGSPGVRFYAGVPLRSPWGSIIGAYCVFGHEPRDGLDQESLLTLQGIAKTTMNYLDTSKAKEGHRRYEQMLHGLTSFVIGESSLQSFGPDQQPLRDSPLVPKKKALAAGKEEKLPPLENHLQLKGSNKSKVSLAPMTLKQAISSGITQASKPKKQLQKTTARTGAGAKDSLSLQESILPSGAKEMFSRAANIIKQSTDIDGCIIFDATVVSFGGDINTPRGRTATEAHAKDSRSKTHQSSDSFRSRSSSNESDSSSAESWNAGEPSDSEHPGNRDRKMCEILGFACNEGSSMDGDDPELFCKPFAESDMRRLLRKYPFGHIFNIGRSGQISPGECKERSPRRELRDYPNGFVRVDPYVEKLLKIAPNARSVLLLPLWEYSRDRFFAGTICWTTEPNRVFYPDVDLVFLQAFGNSLMTELSRLDAITSDRAKTTFVASISHELRCPLNGILGSVHFLSDTKVDAYQASLLDSVAMCGNTLLDTIDHVLDYAKVNSFKKKSQKGRKPEDEEQKKYDDGSQKGSGDLEYLTAKIDLAVLTEEVVEAVFVGQAHRQVSARLQQIIEDNEPEQSELQSNLRRVSFSESFLEEGADTTEDAVRLILDIPYRANWAVITEPGAWRRVVMNILGNSLKYTDRGYIRISMRAEDGGSPDKNEIKVTFKVADTGRGISPEYLRTGLFSPFSQEDSFSPGTGLGLSIVRQILDTLHGHIAVKSEVKNGTEVTITIPFPTAEGSPSPEPASDMISALRSQLEDRSVRILEHTTLGGITNSKPAVRKGQHELAMCIKRTFKDWFQADVVTSHVWDALSADILVCLEVNIDFLSALQKLRKQEKRLIVIFIALDSKQAAKMCADPRIQSGDILIDVITQPCGPRKLAKTLTQALNRLDAELLKMPLTTTPSNSPLEESPGDVTRPALSRQMTRRMSEPAPSLAETIRKSRSQASLNSEPSSSSMQQPPTEKDLRILLVDDNRINLSLLTAFMKKYRFAYSEAMNGLEAVETYKREEGRFDYIMMDLTMPVMDGLTATREIRRYEQRAHCPPATVIALTGLANAATRVEALGSGVNHFLTKPVRFQALYAMLRDGGREGERRSRRESEVLEAGLVKESMWEEASE</sequence>
<feature type="region of interest" description="Disordered" evidence="7">
    <location>
        <begin position="262"/>
        <end position="282"/>
    </location>
</feature>
<dbReference type="SMART" id="SM00388">
    <property type="entry name" value="HisKA"/>
    <property type="match status" value="1"/>
</dbReference>
<gene>
    <name evidence="10" type="ORF">HDK90DRAFT_274808</name>
</gene>
<keyword evidence="5" id="KW-0418">Kinase</keyword>
<feature type="modified residue" description="4-aspartylphosphate" evidence="6">
    <location>
        <position position="1165"/>
    </location>
</feature>
<accession>A0ABR1YMJ8</accession>
<dbReference type="PROSITE" id="PS50109">
    <property type="entry name" value="HIS_KIN"/>
    <property type="match status" value="1"/>
</dbReference>
<feature type="compositionally biased region" description="Low complexity" evidence="7">
    <location>
        <begin position="1091"/>
        <end position="1108"/>
    </location>
</feature>
<protein>
    <recommendedName>
        <fullName evidence="2">histidine kinase</fullName>
        <ecNumber evidence="2">2.7.13.3</ecNumber>
    </recommendedName>
</protein>
<dbReference type="PANTHER" id="PTHR43047:SF72">
    <property type="entry name" value="OSMOSENSING HISTIDINE PROTEIN KINASE SLN1"/>
    <property type="match status" value="1"/>
</dbReference>
<evidence type="ECO:0000313" key="10">
    <source>
        <dbReference type="EMBL" id="KAK8233721.1"/>
    </source>
</evidence>
<dbReference type="CDD" id="cd17546">
    <property type="entry name" value="REC_hyHK_CKI1_RcsC-like"/>
    <property type="match status" value="1"/>
</dbReference>
<reference evidence="10 11" key="1">
    <citation type="submission" date="2024-04" db="EMBL/GenBank/DDBJ databases">
        <title>Phyllosticta paracitricarpa is synonymous to the EU quarantine fungus P. citricarpa based on phylogenomic analyses.</title>
        <authorList>
            <consortium name="Lawrence Berkeley National Laboratory"/>
            <person name="Van Ingen-Buijs V.A."/>
            <person name="Van Westerhoven A.C."/>
            <person name="Haridas S."/>
            <person name="Skiadas P."/>
            <person name="Martin F."/>
            <person name="Groenewald J.Z."/>
            <person name="Crous P.W."/>
            <person name="Seidl M.F."/>
        </authorList>
    </citation>
    <scope>NUCLEOTIDE SEQUENCE [LARGE SCALE GENOMIC DNA]</scope>
    <source>
        <strain evidence="10 11">CBS 123374</strain>
    </source>
</reference>
<keyword evidence="11" id="KW-1185">Reference proteome</keyword>
<feature type="compositionally biased region" description="Basic and acidic residues" evidence="7">
    <location>
        <begin position="377"/>
        <end position="388"/>
    </location>
</feature>
<dbReference type="InterPro" id="IPR036890">
    <property type="entry name" value="HATPase_C_sf"/>
</dbReference>
<dbReference type="SUPFAM" id="SSF52172">
    <property type="entry name" value="CheY-like"/>
    <property type="match status" value="1"/>
</dbReference>
<dbReference type="Pfam" id="PF00512">
    <property type="entry name" value="HisKA"/>
    <property type="match status" value="1"/>
</dbReference>
<dbReference type="InterPro" id="IPR005467">
    <property type="entry name" value="His_kinase_dom"/>
</dbReference>
<dbReference type="Pfam" id="PF00072">
    <property type="entry name" value="Response_reg"/>
    <property type="match status" value="1"/>
</dbReference>
<dbReference type="InterPro" id="IPR003594">
    <property type="entry name" value="HATPase_dom"/>
</dbReference>
<evidence type="ECO:0000256" key="2">
    <source>
        <dbReference type="ARBA" id="ARBA00012438"/>
    </source>
</evidence>
<evidence type="ECO:0000256" key="3">
    <source>
        <dbReference type="ARBA" id="ARBA00022553"/>
    </source>
</evidence>
<proteinExistence type="predicted"/>
<dbReference type="Gene3D" id="1.10.287.130">
    <property type="match status" value="1"/>
</dbReference>
<dbReference type="Proteomes" id="UP001492380">
    <property type="component" value="Unassembled WGS sequence"/>
</dbReference>
<comment type="catalytic activity">
    <reaction evidence="1">
        <text>ATP + protein L-histidine = ADP + protein N-phospho-L-histidine.</text>
        <dbReference type="EC" id="2.7.13.3"/>
    </reaction>
</comment>
<dbReference type="PRINTS" id="PR00344">
    <property type="entry name" value="BCTRLSENSOR"/>
</dbReference>
<dbReference type="PANTHER" id="PTHR43047">
    <property type="entry name" value="TWO-COMPONENT HISTIDINE PROTEIN KINASE"/>
    <property type="match status" value="1"/>
</dbReference>
<dbReference type="InterPro" id="IPR003661">
    <property type="entry name" value="HisK_dim/P_dom"/>
</dbReference>
<evidence type="ECO:0000256" key="5">
    <source>
        <dbReference type="ARBA" id="ARBA00022777"/>
    </source>
</evidence>